<proteinExistence type="predicted"/>
<name>A0A8S1S7M4_9CILI</name>
<gene>
    <name evidence="1" type="ORF">PPENT_87.1.T0040263</name>
</gene>
<comment type="caution">
    <text evidence="1">The sequence shown here is derived from an EMBL/GenBank/DDBJ whole genome shotgun (WGS) entry which is preliminary data.</text>
</comment>
<accession>A0A8S1S7M4</accession>
<reference evidence="1" key="1">
    <citation type="submission" date="2021-01" db="EMBL/GenBank/DDBJ databases">
        <authorList>
            <consortium name="Genoscope - CEA"/>
            <person name="William W."/>
        </authorList>
    </citation>
    <scope>NUCLEOTIDE SEQUENCE</scope>
</reference>
<sequence length="60" mass="7031">MNFDAQTMLATQIGKKRIIELNTYEQNSITVLNYKKTLALRIIELQRSIHKDFGNSDQKF</sequence>
<dbReference type="OrthoDB" id="291256at2759"/>
<evidence type="ECO:0000313" key="2">
    <source>
        <dbReference type="Proteomes" id="UP000689195"/>
    </source>
</evidence>
<evidence type="ECO:0000313" key="1">
    <source>
        <dbReference type="EMBL" id="CAD8135517.1"/>
    </source>
</evidence>
<dbReference type="AlphaFoldDB" id="A0A8S1S7M4"/>
<dbReference type="Proteomes" id="UP000689195">
    <property type="component" value="Unassembled WGS sequence"/>
</dbReference>
<dbReference type="EMBL" id="CAJJDO010000004">
    <property type="protein sequence ID" value="CAD8135517.1"/>
    <property type="molecule type" value="Genomic_DNA"/>
</dbReference>
<organism evidence="1 2">
    <name type="scientific">Paramecium pentaurelia</name>
    <dbReference type="NCBI Taxonomy" id="43138"/>
    <lineage>
        <taxon>Eukaryota</taxon>
        <taxon>Sar</taxon>
        <taxon>Alveolata</taxon>
        <taxon>Ciliophora</taxon>
        <taxon>Intramacronucleata</taxon>
        <taxon>Oligohymenophorea</taxon>
        <taxon>Peniculida</taxon>
        <taxon>Parameciidae</taxon>
        <taxon>Paramecium</taxon>
    </lineage>
</organism>
<protein>
    <submittedName>
        <fullName evidence="1">Uncharacterized protein</fullName>
    </submittedName>
</protein>
<keyword evidence="2" id="KW-1185">Reference proteome</keyword>